<protein>
    <submittedName>
        <fullName evidence="1">Uncharacterized protein</fullName>
    </submittedName>
</protein>
<accession>A0A975SW12</accession>
<organism evidence="1 2">
    <name type="scientific">Nocardioides panacis</name>
    <dbReference type="NCBI Taxonomy" id="2849501"/>
    <lineage>
        <taxon>Bacteria</taxon>
        <taxon>Bacillati</taxon>
        <taxon>Actinomycetota</taxon>
        <taxon>Actinomycetes</taxon>
        <taxon>Propionibacteriales</taxon>
        <taxon>Nocardioidaceae</taxon>
        <taxon>Nocardioides</taxon>
    </lineage>
</organism>
<name>A0A975SW12_9ACTN</name>
<dbReference type="EMBL" id="CP077062">
    <property type="protein sequence ID" value="QWZ06852.1"/>
    <property type="molecule type" value="Genomic_DNA"/>
</dbReference>
<keyword evidence="2" id="KW-1185">Reference proteome</keyword>
<dbReference type="Proteomes" id="UP000683575">
    <property type="component" value="Chromosome"/>
</dbReference>
<evidence type="ECO:0000313" key="2">
    <source>
        <dbReference type="Proteomes" id="UP000683575"/>
    </source>
</evidence>
<evidence type="ECO:0000313" key="1">
    <source>
        <dbReference type="EMBL" id="QWZ06852.1"/>
    </source>
</evidence>
<sequence>MKPEVPATAAVTDTTPTGANLLDRDQIRRLGEDRPWQVTRTDDNTSGDGINTTCQQTRFADPDGVAALVRTFSTRGGAQRSAVQTVEVSRSERQARLGFRTTVGWYAGCRVGRLQVLSSYRVDNIGDEAAVLMLRLWKKPVTTLSVAIARTGKVTTSTVGSTVGASPPPPSQITQSLADSVAMLCARSGSADCAKQPTYRVVPPPPSGEERGILAVADLPPVGRIARPWVGTRPAPARRNPSATTCDQADFAKAGATTTRTRTYLIPEASLPARFGLSETYGRFRTPAAARRFLSDVRRSVARCEDRDLATQVSGERHQADRSPQLDLSSWDLQTEISDKQKVRFRLGFVRVGDTVAQLTFAPAPSDDMTATGFHSLLVRSADRLRELG</sequence>
<dbReference type="AlphaFoldDB" id="A0A975SW12"/>
<dbReference type="KEGG" id="nps:KRR39_15150"/>
<gene>
    <name evidence="1" type="ORF">KRR39_15150</name>
</gene>
<proteinExistence type="predicted"/>
<dbReference type="RefSeq" id="WP_216938148.1">
    <property type="nucleotide sequence ID" value="NZ_CP077062.1"/>
</dbReference>
<reference evidence="1" key="1">
    <citation type="submission" date="2021-06" db="EMBL/GenBank/DDBJ databases">
        <title>Complete genome sequence of Nocardioides sp. G188.</title>
        <authorList>
            <person name="Im W.-T."/>
        </authorList>
    </citation>
    <scope>NUCLEOTIDE SEQUENCE</scope>
    <source>
        <strain evidence="1">G188</strain>
    </source>
</reference>